<evidence type="ECO:0000313" key="7">
    <source>
        <dbReference type="Proteomes" id="UP001408789"/>
    </source>
</evidence>
<evidence type="ECO:0000256" key="3">
    <source>
        <dbReference type="PROSITE-ProRule" id="PRU00357"/>
    </source>
</evidence>
<protein>
    <recommendedName>
        <fullName evidence="5">CCT domain-containing protein</fullName>
    </recommendedName>
</protein>
<dbReference type="PROSITE" id="PS51017">
    <property type="entry name" value="CCT"/>
    <property type="match status" value="1"/>
</dbReference>
<keyword evidence="2 3" id="KW-0539">Nucleus</keyword>
<dbReference type="GO" id="GO:0005634">
    <property type="term" value="C:nucleus"/>
    <property type="evidence" value="ECO:0007669"/>
    <property type="project" value="UniProtKB-SubCell"/>
</dbReference>
<name>A0AAP0D1M3_9ASTR</name>
<dbReference type="InterPro" id="IPR010402">
    <property type="entry name" value="CCT_domain"/>
</dbReference>
<feature type="compositionally biased region" description="Basic and acidic residues" evidence="4">
    <location>
        <begin position="127"/>
        <end position="140"/>
    </location>
</feature>
<comment type="caution">
    <text evidence="6">The sequence shown here is derived from an EMBL/GenBank/DDBJ whole genome shotgun (WGS) entry which is preliminary data.</text>
</comment>
<dbReference type="PANTHER" id="PTHR31874">
    <property type="entry name" value="CCT MOTIF FAMILY PROTEIN, EXPRESSED"/>
    <property type="match status" value="1"/>
</dbReference>
<dbReference type="InterPro" id="IPR052453">
    <property type="entry name" value="CONSTANS-like_ZF"/>
</dbReference>
<dbReference type="AlphaFoldDB" id="A0AAP0D1M3"/>
<evidence type="ECO:0000256" key="1">
    <source>
        <dbReference type="ARBA" id="ARBA00004123"/>
    </source>
</evidence>
<dbReference type="Proteomes" id="UP001408789">
    <property type="component" value="Unassembled WGS sequence"/>
</dbReference>
<comment type="subcellular location">
    <subcellularLocation>
        <location evidence="1 3">Nucleus</location>
    </subcellularLocation>
</comment>
<feature type="domain" description="CCT" evidence="5">
    <location>
        <begin position="243"/>
        <end position="285"/>
    </location>
</feature>
<feature type="region of interest" description="Disordered" evidence="4">
    <location>
        <begin position="119"/>
        <end position="140"/>
    </location>
</feature>
<dbReference type="EMBL" id="JBCNJP010000017">
    <property type="protein sequence ID" value="KAK9064743.1"/>
    <property type="molecule type" value="Genomic_DNA"/>
</dbReference>
<dbReference type="PANTHER" id="PTHR31874:SF25">
    <property type="entry name" value="CCT MOTIF FAMILY PROTEIN"/>
    <property type="match status" value="1"/>
</dbReference>
<proteinExistence type="predicted"/>
<evidence type="ECO:0000256" key="4">
    <source>
        <dbReference type="SAM" id="MobiDB-lite"/>
    </source>
</evidence>
<evidence type="ECO:0000259" key="5">
    <source>
        <dbReference type="PROSITE" id="PS51017"/>
    </source>
</evidence>
<sequence>MSTTSRHDPKNRLIDLFPLHPKKLLEEEHNMAACIFSSCDGAATTLTGILCSDEEEDGVQQEQQNTNNVPSPSSVELVRTAMRRNEKGDHHYRINDDHEKWVCYSEVVERKMKTEIVSSSSSTSYHHYKENNEDNEDYDHNDRRRKKLVLKLDYEKVIESWVDKGPLFIHSNSDVDAPESQTVPDLQDDDIFFPSYINANTNDEQDNGGMWLVPEIKHIESYHRSRGDDPLQVGESSAMAHNREASVQRYKEKRRNRLYSKTVRYEVRKLNAEKRPRLKGRFVKSTRSK</sequence>
<dbReference type="Pfam" id="PF06203">
    <property type="entry name" value="CCT"/>
    <property type="match status" value="1"/>
</dbReference>
<keyword evidence="7" id="KW-1185">Reference proteome</keyword>
<organism evidence="6 7">
    <name type="scientific">Deinandra increscens subsp. villosa</name>
    <dbReference type="NCBI Taxonomy" id="3103831"/>
    <lineage>
        <taxon>Eukaryota</taxon>
        <taxon>Viridiplantae</taxon>
        <taxon>Streptophyta</taxon>
        <taxon>Embryophyta</taxon>
        <taxon>Tracheophyta</taxon>
        <taxon>Spermatophyta</taxon>
        <taxon>Magnoliopsida</taxon>
        <taxon>eudicotyledons</taxon>
        <taxon>Gunneridae</taxon>
        <taxon>Pentapetalae</taxon>
        <taxon>asterids</taxon>
        <taxon>campanulids</taxon>
        <taxon>Asterales</taxon>
        <taxon>Asteraceae</taxon>
        <taxon>Asteroideae</taxon>
        <taxon>Heliantheae alliance</taxon>
        <taxon>Madieae</taxon>
        <taxon>Madiinae</taxon>
        <taxon>Deinandra</taxon>
    </lineage>
</organism>
<accession>A0AAP0D1M3</accession>
<dbReference type="GO" id="GO:0006355">
    <property type="term" value="P:regulation of DNA-templated transcription"/>
    <property type="evidence" value="ECO:0007669"/>
    <property type="project" value="TreeGrafter"/>
</dbReference>
<evidence type="ECO:0000313" key="6">
    <source>
        <dbReference type="EMBL" id="KAK9064743.1"/>
    </source>
</evidence>
<evidence type="ECO:0000256" key="2">
    <source>
        <dbReference type="ARBA" id="ARBA00023242"/>
    </source>
</evidence>
<reference evidence="6 7" key="1">
    <citation type="submission" date="2024-04" db="EMBL/GenBank/DDBJ databases">
        <title>The reference genome of an endangered Asteraceae, Deinandra increscens subsp. villosa, native to the Central Coast of California.</title>
        <authorList>
            <person name="Guilliams M."/>
            <person name="Hasenstab-Lehman K."/>
            <person name="Meyer R."/>
            <person name="Mcevoy S."/>
        </authorList>
    </citation>
    <scope>NUCLEOTIDE SEQUENCE [LARGE SCALE GENOMIC DNA]</scope>
    <source>
        <tissue evidence="6">Leaf</tissue>
    </source>
</reference>
<gene>
    <name evidence="6" type="ORF">SSX86_016125</name>
</gene>